<feature type="compositionally biased region" description="Low complexity" evidence="2">
    <location>
        <begin position="430"/>
        <end position="450"/>
    </location>
</feature>
<feature type="compositionally biased region" description="Low complexity" evidence="2">
    <location>
        <begin position="409"/>
        <end position="422"/>
    </location>
</feature>
<dbReference type="InterPro" id="IPR038440">
    <property type="entry name" value="FimV_C_sf"/>
</dbReference>
<feature type="compositionally biased region" description="Basic and acidic residues" evidence="2">
    <location>
        <begin position="1066"/>
        <end position="1079"/>
    </location>
</feature>
<evidence type="ECO:0000259" key="4">
    <source>
        <dbReference type="Pfam" id="PF25800"/>
    </source>
</evidence>
<feature type="compositionally biased region" description="Polar residues" evidence="2">
    <location>
        <begin position="394"/>
        <end position="403"/>
    </location>
</feature>
<dbReference type="Gene3D" id="3.10.350.10">
    <property type="entry name" value="LysM domain"/>
    <property type="match status" value="1"/>
</dbReference>
<keyword evidence="1" id="KW-0802">TPR repeat</keyword>
<dbReference type="InterPro" id="IPR036779">
    <property type="entry name" value="LysM_dom_sf"/>
</dbReference>
<feature type="region of interest" description="Disordered" evidence="2">
    <location>
        <begin position="1060"/>
        <end position="1079"/>
    </location>
</feature>
<dbReference type="InterPro" id="IPR011990">
    <property type="entry name" value="TPR-like_helical_dom_sf"/>
</dbReference>
<dbReference type="KEGG" id="tcd:AAIA72_02600"/>
<feature type="region of interest" description="Disordered" evidence="2">
    <location>
        <begin position="379"/>
        <end position="450"/>
    </location>
</feature>
<dbReference type="InterPro" id="IPR020012">
    <property type="entry name" value="LysM_FimV"/>
</dbReference>
<dbReference type="EMBL" id="CP154858">
    <property type="protein sequence ID" value="XDT72895.1"/>
    <property type="molecule type" value="Genomic_DNA"/>
</dbReference>
<feature type="repeat" description="TPR" evidence="1">
    <location>
        <begin position="552"/>
        <end position="585"/>
    </location>
</feature>
<feature type="compositionally biased region" description="Acidic residues" evidence="2">
    <location>
        <begin position="980"/>
        <end position="993"/>
    </location>
</feature>
<dbReference type="InterPro" id="IPR018392">
    <property type="entry name" value="LysM"/>
</dbReference>
<feature type="chain" id="PRO_5044345235" evidence="3">
    <location>
        <begin position="23"/>
        <end position="1079"/>
    </location>
</feature>
<protein>
    <submittedName>
        <fullName evidence="5">FimV/HubP family polar landmark protein</fullName>
    </submittedName>
</protein>
<name>A0AB39UXH9_9GAMM</name>
<dbReference type="Gene3D" id="1.20.58.2200">
    <property type="match status" value="1"/>
</dbReference>
<evidence type="ECO:0000256" key="2">
    <source>
        <dbReference type="SAM" id="MobiDB-lite"/>
    </source>
</evidence>
<keyword evidence="3" id="KW-0732">Signal</keyword>
<feature type="compositionally biased region" description="Polar residues" evidence="2">
    <location>
        <begin position="170"/>
        <end position="180"/>
    </location>
</feature>
<feature type="region of interest" description="Disordered" evidence="2">
    <location>
        <begin position="298"/>
        <end position="321"/>
    </location>
</feature>
<dbReference type="AlphaFoldDB" id="A0AB39UXH9"/>
<feature type="compositionally biased region" description="Low complexity" evidence="2">
    <location>
        <begin position="303"/>
        <end position="321"/>
    </location>
</feature>
<dbReference type="InterPro" id="IPR057840">
    <property type="entry name" value="FimV_N"/>
</dbReference>
<feature type="compositionally biased region" description="Acidic residues" evidence="2">
    <location>
        <begin position="941"/>
        <end position="967"/>
    </location>
</feature>
<feature type="region of interest" description="Disordered" evidence="2">
    <location>
        <begin position="723"/>
        <end position="1019"/>
    </location>
</feature>
<dbReference type="Pfam" id="PF25800">
    <property type="entry name" value="FimV_N"/>
    <property type="match status" value="1"/>
</dbReference>
<feature type="domain" description="FimV N-terminal" evidence="4">
    <location>
        <begin position="23"/>
        <end position="130"/>
    </location>
</feature>
<reference evidence="5" key="1">
    <citation type="submission" date="2024-05" db="EMBL/GenBank/DDBJ databases">
        <title>Genome sequencing of novel strain.</title>
        <authorList>
            <person name="Ganbat D."/>
            <person name="Ganbat S."/>
            <person name="Lee S.-J."/>
        </authorList>
    </citation>
    <scope>NUCLEOTIDE SEQUENCE</scope>
    <source>
        <strain evidence="5">SMD15-11</strain>
    </source>
</reference>
<organism evidence="5">
    <name type="scientific">Thermohahella caldifontis</name>
    <dbReference type="NCBI Taxonomy" id="3142973"/>
    <lineage>
        <taxon>Bacteria</taxon>
        <taxon>Pseudomonadati</taxon>
        <taxon>Pseudomonadota</taxon>
        <taxon>Gammaproteobacteria</taxon>
        <taxon>Oceanospirillales</taxon>
        <taxon>Hahellaceae</taxon>
        <taxon>Thermohahella</taxon>
    </lineage>
</organism>
<feature type="compositionally biased region" description="Acidic residues" evidence="2">
    <location>
        <begin position="811"/>
        <end position="868"/>
    </location>
</feature>
<feature type="compositionally biased region" description="Acidic residues" evidence="2">
    <location>
        <begin position="742"/>
        <end position="757"/>
    </location>
</feature>
<evidence type="ECO:0000256" key="3">
    <source>
        <dbReference type="SAM" id="SignalP"/>
    </source>
</evidence>
<evidence type="ECO:0000256" key="1">
    <source>
        <dbReference type="PROSITE-ProRule" id="PRU00339"/>
    </source>
</evidence>
<dbReference type="NCBIfam" id="TIGR03505">
    <property type="entry name" value="FimV_core"/>
    <property type="match status" value="1"/>
</dbReference>
<dbReference type="InterPro" id="IPR019734">
    <property type="entry name" value="TPR_rpt"/>
</dbReference>
<sequence>MFRKFATGMIAASTLVSGIAQALGLGEATVQSALNQPLRAEIELVNVRDLQPSEIIANLAPREEFLRVGVDRVFFLSDLRFKVVYKDNGKAVIQVTSSKPVREPYLDFLVEVTWPNGRLLREYALLIDPPTYSLEVPQPVQPATTSAAPTTADSATQPPARSTAPARQATPASAQGTSYGPTRASDTLWDIAMRFRPDSRITPQQMMLAIRDLNPDAFVNGNINRLKAGQVLRIPTAEQALSRTAREAIAEVAAQNRALKAGKPTRSAVDATGRTARQEGTVRPTGEDVLKVVVAEAAEGQQGSESGTAKSGSSKGSALASDEVAKLENQLAVVMERLDTSSRENAELKARLKELEAQVETLSRLAAIKDDQLAALQRQQDVEGQLQPAEGAASTPSGTTEQEASVPLTEAPTETTSAATGADNAADQMPEATPEAPAAAEETTAEAGAPRMPVEEQPVQQPVTPITPPPVQQAEPSLMERLLTDPMYQIGAGTGLLVILLALWGISRKREQAEEESDVNVLITGEDGGAVASDADEAATELEMPEGGAGEGQDVIAEADVYIAYQRFDQAAQILEKALESEPDRTDIKLKLLEVLGEDRQAERFNSLYAELLNSGNDDVIAQAEAIHERFGDLGEEEPGLSLDDLESQLLSGGEFDTQFKAGQQQQGVVDQDSVEDTDDLLADLSLDETEETVEASEAGDVLSLDEEEDNLDIEFDLSDIDLGEDSADTGQAVAEQSESVDFGEDIEFDLDLEPVEGDDRTDMSSAEDDKLTDQVPAGDVSEFDLDLDIGEDLDALNEADTAEQQAAESEAVDAGEAPDLDAELSEEFLEAVSEVEDTPESIEEEEDEALDLSLDEEIPESQDESSELSEAGLDTDLGMQDVSTGPTEEELATDGESAVTDSGSAENEADEALDEFDLDTADLDLDNLEGELEALSGSLDETDALLDELDSGSEEASDIVPDEGGDAENLTESVTAAEAQDDLQEVAEEAAEEPVSAESADLAGETQTPEPMEGEDEVLDEEDFDFLADTDEAATKLDLARAYIDMGDKEGARDILEEVAEEGSPEQREEARSLLKNL</sequence>
<feature type="compositionally biased region" description="Basic and acidic residues" evidence="2">
    <location>
        <begin position="758"/>
        <end position="773"/>
    </location>
</feature>
<feature type="compositionally biased region" description="Low complexity" evidence="2">
    <location>
        <begin position="137"/>
        <end position="160"/>
    </location>
</feature>
<feature type="signal peptide" evidence="3">
    <location>
        <begin position="1"/>
        <end position="22"/>
    </location>
</feature>
<feature type="region of interest" description="Disordered" evidence="2">
    <location>
        <begin position="137"/>
        <end position="183"/>
    </location>
</feature>
<feature type="compositionally biased region" description="Acidic residues" evidence="2">
    <location>
        <begin position="908"/>
        <end position="933"/>
    </location>
</feature>
<feature type="compositionally biased region" description="Acidic residues" evidence="2">
    <location>
        <begin position="782"/>
        <end position="802"/>
    </location>
</feature>
<gene>
    <name evidence="5" type="ORF">AAIA72_02600</name>
</gene>
<dbReference type="NCBIfam" id="TIGR03504">
    <property type="entry name" value="FimV_Cterm"/>
    <property type="match status" value="1"/>
</dbReference>
<dbReference type="CDD" id="cd00118">
    <property type="entry name" value="LysM"/>
    <property type="match status" value="1"/>
</dbReference>
<dbReference type="InterPro" id="IPR020011">
    <property type="entry name" value="FimV_C"/>
</dbReference>
<dbReference type="RefSeq" id="WP_369601895.1">
    <property type="nucleotide sequence ID" value="NZ_CP154858.1"/>
</dbReference>
<dbReference type="PROSITE" id="PS50005">
    <property type="entry name" value="TPR"/>
    <property type="match status" value="1"/>
</dbReference>
<dbReference type="Gene3D" id="1.25.40.10">
    <property type="entry name" value="Tetratricopeptide repeat domain"/>
    <property type="match status" value="1"/>
</dbReference>
<evidence type="ECO:0000313" key="5">
    <source>
        <dbReference type="EMBL" id="XDT72895.1"/>
    </source>
</evidence>
<proteinExistence type="predicted"/>
<accession>A0AB39UXH9</accession>